<gene>
    <name evidence="2" type="ORF">OBE_11109</name>
</gene>
<evidence type="ECO:0000313" key="2">
    <source>
        <dbReference type="EMBL" id="EKC56349.1"/>
    </source>
</evidence>
<comment type="caution">
    <text evidence="2">The sequence shown here is derived from an EMBL/GenBank/DDBJ whole genome shotgun (WGS) entry which is preliminary data.</text>
</comment>
<sequence>KDDDMMDKLKKNMVFYLLLLIDFYIVPWFIKNTGSAMIVMLVIIPLICLITSVFYGIRNGFNFWYILIVAIMFAPSIFIFYNSSAWVYVVGYAVIALLGNLIALPLRKR</sequence>
<keyword evidence="1" id="KW-1133">Transmembrane helix</keyword>
<evidence type="ECO:0008006" key="3">
    <source>
        <dbReference type="Google" id="ProtNLM"/>
    </source>
</evidence>
<dbReference type="AlphaFoldDB" id="K1SLR1"/>
<name>K1SLR1_9ZZZZ</name>
<dbReference type="EMBL" id="AJWZ01007634">
    <property type="protein sequence ID" value="EKC56349.1"/>
    <property type="molecule type" value="Genomic_DNA"/>
</dbReference>
<feature type="transmembrane region" description="Helical" evidence="1">
    <location>
        <begin position="87"/>
        <end position="106"/>
    </location>
</feature>
<feature type="non-terminal residue" evidence="2">
    <location>
        <position position="1"/>
    </location>
</feature>
<accession>K1SLR1</accession>
<evidence type="ECO:0000256" key="1">
    <source>
        <dbReference type="SAM" id="Phobius"/>
    </source>
</evidence>
<keyword evidence="1" id="KW-0812">Transmembrane</keyword>
<feature type="transmembrane region" description="Helical" evidence="1">
    <location>
        <begin position="12"/>
        <end position="30"/>
    </location>
</feature>
<reference evidence="2" key="1">
    <citation type="journal article" date="2013" name="Environ. Microbiol.">
        <title>Microbiota from the distal guts of lean and obese adolescents exhibit partial functional redundancy besides clear differences in community structure.</title>
        <authorList>
            <person name="Ferrer M."/>
            <person name="Ruiz A."/>
            <person name="Lanza F."/>
            <person name="Haange S.B."/>
            <person name="Oberbach A."/>
            <person name="Till H."/>
            <person name="Bargiela R."/>
            <person name="Campoy C."/>
            <person name="Segura M.T."/>
            <person name="Richter M."/>
            <person name="von Bergen M."/>
            <person name="Seifert J."/>
            <person name="Suarez A."/>
        </authorList>
    </citation>
    <scope>NUCLEOTIDE SEQUENCE</scope>
</reference>
<feature type="transmembrane region" description="Helical" evidence="1">
    <location>
        <begin position="63"/>
        <end position="81"/>
    </location>
</feature>
<proteinExistence type="predicted"/>
<organism evidence="2">
    <name type="scientific">human gut metagenome</name>
    <dbReference type="NCBI Taxonomy" id="408170"/>
    <lineage>
        <taxon>unclassified sequences</taxon>
        <taxon>metagenomes</taxon>
        <taxon>organismal metagenomes</taxon>
    </lineage>
</organism>
<feature type="transmembrane region" description="Helical" evidence="1">
    <location>
        <begin position="36"/>
        <end position="56"/>
    </location>
</feature>
<keyword evidence="1" id="KW-0472">Membrane</keyword>
<protein>
    <recommendedName>
        <fullName evidence="3">Exosortase</fullName>
    </recommendedName>
</protein>